<protein>
    <submittedName>
        <fullName evidence="2">Uncharacterized protein</fullName>
    </submittedName>
</protein>
<organism evidence="2 3">
    <name type="scientific">Sparassis crispa</name>
    <dbReference type="NCBI Taxonomy" id="139825"/>
    <lineage>
        <taxon>Eukaryota</taxon>
        <taxon>Fungi</taxon>
        <taxon>Dikarya</taxon>
        <taxon>Basidiomycota</taxon>
        <taxon>Agaricomycotina</taxon>
        <taxon>Agaricomycetes</taxon>
        <taxon>Polyporales</taxon>
        <taxon>Sparassidaceae</taxon>
        <taxon>Sparassis</taxon>
    </lineage>
</organism>
<accession>A0A401H3F7</accession>
<name>A0A401H3F7_9APHY</name>
<dbReference type="AlphaFoldDB" id="A0A401H3F7"/>
<proteinExistence type="predicted"/>
<reference evidence="2 3" key="1">
    <citation type="journal article" date="2018" name="Sci. Rep.">
        <title>Genome sequence of the cauliflower mushroom Sparassis crispa (Hanabiratake) and its association with beneficial usage.</title>
        <authorList>
            <person name="Kiyama R."/>
            <person name="Furutani Y."/>
            <person name="Kawaguchi K."/>
            <person name="Nakanishi T."/>
        </authorList>
    </citation>
    <scope>NUCLEOTIDE SEQUENCE [LARGE SCALE GENOMIC DNA]</scope>
</reference>
<gene>
    <name evidence="2" type="ORF">SCP_1403830</name>
</gene>
<dbReference type="GeneID" id="38785892"/>
<dbReference type="Proteomes" id="UP000287166">
    <property type="component" value="Unassembled WGS sequence"/>
</dbReference>
<evidence type="ECO:0000313" key="2">
    <source>
        <dbReference type="EMBL" id="GBE88975.1"/>
    </source>
</evidence>
<feature type="region of interest" description="Disordered" evidence="1">
    <location>
        <begin position="20"/>
        <end position="54"/>
    </location>
</feature>
<dbReference type="InParanoid" id="A0A401H3F7"/>
<evidence type="ECO:0000256" key="1">
    <source>
        <dbReference type="SAM" id="MobiDB-lite"/>
    </source>
</evidence>
<keyword evidence="3" id="KW-1185">Reference proteome</keyword>
<comment type="caution">
    <text evidence="2">The sequence shown here is derived from an EMBL/GenBank/DDBJ whole genome shotgun (WGS) entry which is preliminary data.</text>
</comment>
<sequence length="54" mass="5958">MSPHAGIVSAFVDARRASKFPLGARGVPQTRRGTPDHPHPYSSTGERSKEQWEL</sequence>
<dbReference type="EMBL" id="BFAD01000014">
    <property type="protein sequence ID" value="GBE88975.1"/>
    <property type="molecule type" value="Genomic_DNA"/>
</dbReference>
<evidence type="ECO:0000313" key="3">
    <source>
        <dbReference type="Proteomes" id="UP000287166"/>
    </source>
</evidence>
<dbReference type="RefSeq" id="XP_027619888.1">
    <property type="nucleotide sequence ID" value="XM_027764087.1"/>
</dbReference>